<feature type="domain" description="SLH" evidence="2">
    <location>
        <begin position="37"/>
        <end position="100"/>
    </location>
</feature>
<dbReference type="RefSeq" id="WP_184404489.1">
    <property type="nucleotide sequence ID" value="NZ_JACHHJ010000003.1"/>
</dbReference>
<dbReference type="PROSITE" id="PS51272">
    <property type="entry name" value="SLH"/>
    <property type="match status" value="2"/>
</dbReference>
<proteinExistence type="predicted"/>
<dbReference type="PANTHER" id="PTHR43308">
    <property type="entry name" value="OUTER MEMBRANE PROTEIN ALPHA-RELATED"/>
    <property type="match status" value="1"/>
</dbReference>
<keyword evidence="1" id="KW-0732">Signal</keyword>
<dbReference type="EMBL" id="JACHHJ010000003">
    <property type="protein sequence ID" value="MBB6450436.1"/>
    <property type="molecule type" value="Genomic_DNA"/>
</dbReference>
<organism evidence="3 4">
    <name type="scientific">Geomicrobium halophilum</name>
    <dbReference type="NCBI Taxonomy" id="549000"/>
    <lineage>
        <taxon>Bacteria</taxon>
        <taxon>Bacillati</taxon>
        <taxon>Bacillota</taxon>
        <taxon>Bacilli</taxon>
        <taxon>Bacillales</taxon>
        <taxon>Geomicrobium</taxon>
    </lineage>
</organism>
<keyword evidence="4" id="KW-1185">Reference proteome</keyword>
<gene>
    <name evidence="3" type="ORF">HNR44_002419</name>
</gene>
<dbReference type="InterPro" id="IPR001119">
    <property type="entry name" value="SLH_dom"/>
</dbReference>
<reference evidence="3 4" key="1">
    <citation type="submission" date="2020-08" db="EMBL/GenBank/DDBJ databases">
        <title>Genomic Encyclopedia of Type Strains, Phase IV (KMG-IV): sequencing the most valuable type-strain genomes for metagenomic binning, comparative biology and taxonomic classification.</title>
        <authorList>
            <person name="Goeker M."/>
        </authorList>
    </citation>
    <scope>NUCLEOTIDE SEQUENCE [LARGE SCALE GENOMIC DNA]</scope>
    <source>
        <strain evidence="3 4">DSM 21769</strain>
    </source>
</reference>
<feature type="domain" description="SLH" evidence="2">
    <location>
        <begin position="101"/>
        <end position="165"/>
    </location>
</feature>
<evidence type="ECO:0000313" key="4">
    <source>
        <dbReference type="Proteomes" id="UP000568839"/>
    </source>
</evidence>
<feature type="signal peptide" evidence="1">
    <location>
        <begin position="1"/>
        <end position="26"/>
    </location>
</feature>
<dbReference type="PROSITE" id="PS51318">
    <property type="entry name" value="TAT"/>
    <property type="match status" value="1"/>
</dbReference>
<dbReference type="AlphaFoldDB" id="A0A841PTD1"/>
<sequence length="907" mass="98741">MAYQPKSYRKFIAGTMTAAMAASAFAVSTPQQVADAQDQTFSDVSPDYWAFEDIERIAERGIVTGYEDGTYGPGESISRGQIAEMIANAVGLDVPDREDLNEVPFEDLTTNSYSAPVAVAVQEAGIMQGREGGTQFDVATDLSREQMATILVRAFDLEDLGIDHGIEDIDDVHASHVENVKILGQYGITSTEDGVFDPQTSVTRAQMASFLERALNVSHTIDSGLIDIEAVNENTVDIAFERPQEDVDVDQFAFNDEELAVLDVQIVGGEENVVRLTTSDQNEDQLYELYYNDERTTLTFTGSGDLEAATPTNVEGVTDGSTWLTTITADVLGAGEDDTADITVTTEDLDDENIEVEEVEIVDGKLEYTFEEPLPVGTHIAVVSVGDVDSEPVELTVEEPQVESIEAITHQLLVSEAPQQLGFTVNSGDEMLIGLLEELGYQVQFNYNSAVINSGQDQESLEAGLVNTSKLAEDTFVYQVEILDAEGNRVALSNQQTVELSDASEVTKVTEVGLLDGDEEVAADTVTSNNDGAIIQAVEGLNAFGEPVEDLEDLKLGTVTSSDVTVAFYDPDNGLRVLDEGEVTLTVEFEGVNETVDLSLTIVEEEEITSVKGEGETLGFSTNSEGTTFTILDQYGEKWSHDQEVNVNYEITKNDEVVSAGSSNINDGNITVDFDDITEEGDYNLTFTFDDEEIGSVTLRFVDIEEVEVDEFTLTAELESIDIFEEHDEEFEFTIEATHEGIELSPEEISDALNELDGNVQATTSNEDVVSFEGDETLNYEEGVEFSATPESEGTATISLEQVDGDFTYELSDGIEVTVENSTPEITGLELTDEEQPIEVTGTEEGWAISNFEQLTVTSDDFEGSVENFVKSVEFTPHDELAVITIKDEYGGETFALPAVDVSDSVE</sequence>
<protein>
    <recommendedName>
        <fullName evidence="2">SLH domain-containing protein</fullName>
    </recommendedName>
</protein>
<dbReference type="PANTHER" id="PTHR43308:SF5">
    <property type="entry name" value="S-LAYER PROTEIN _ PEPTIDOGLYCAN ENDO-BETA-N-ACETYLGLUCOSAMINIDASE"/>
    <property type="match status" value="1"/>
</dbReference>
<dbReference type="Pfam" id="PF00395">
    <property type="entry name" value="SLH"/>
    <property type="match status" value="2"/>
</dbReference>
<evidence type="ECO:0000313" key="3">
    <source>
        <dbReference type="EMBL" id="MBB6450436.1"/>
    </source>
</evidence>
<feature type="chain" id="PRO_5038996423" description="SLH domain-containing protein" evidence="1">
    <location>
        <begin position="27"/>
        <end position="907"/>
    </location>
</feature>
<dbReference type="InterPro" id="IPR006311">
    <property type="entry name" value="TAT_signal"/>
</dbReference>
<name>A0A841PTD1_9BACL</name>
<evidence type="ECO:0000259" key="2">
    <source>
        <dbReference type="PROSITE" id="PS51272"/>
    </source>
</evidence>
<evidence type="ECO:0000256" key="1">
    <source>
        <dbReference type="SAM" id="SignalP"/>
    </source>
</evidence>
<dbReference type="Proteomes" id="UP000568839">
    <property type="component" value="Unassembled WGS sequence"/>
</dbReference>
<accession>A0A841PTD1</accession>
<dbReference type="InterPro" id="IPR051465">
    <property type="entry name" value="Cell_Envelope_Struct_Comp"/>
</dbReference>
<comment type="caution">
    <text evidence="3">The sequence shown here is derived from an EMBL/GenBank/DDBJ whole genome shotgun (WGS) entry which is preliminary data.</text>
</comment>